<evidence type="ECO:0000313" key="2">
    <source>
        <dbReference type="EMBL" id="QCW80978.1"/>
    </source>
</evidence>
<evidence type="ECO:0000313" key="3">
    <source>
        <dbReference type="Proteomes" id="UP000305881"/>
    </source>
</evidence>
<dbReference type="InterPro" id="IPR046162">
    <property type="entry name" value="DUF6164"/>
</dbReference>
<dbReference type="OrthoDB" id="5569385at2"/>
<keyword evidence="1" id="KW-1133">Transmembrane helix</keyword>
<organism evidence="2 3">
    <name type="scientific">Methylotuvimicrobium buryatense</name>
    <name type="common">Methylomicrobium buryatense</name>
    <dbReference type="NCBI Taxonomy" id="95641"/>
    <lineage>
        <taxon>Bacteria</taxon>
        <taxon>Pseudomonadati</taxon>
        <taxon>Pseudomonadota</taxon>
        <taxon>Gammaproteobacteria</taxon>
        <taxon>Methylococcales</taxon>
        <taxon>Methylococcaceae</taxon>
        <taxon>Methylotuvimicrobium</taxon>
    </lineage>
</organism>
<keyword evidence="3" id="KW-1185">Reference proteome</keyword>
<dbReference type="STRING" id="675511.GCA_000341735_02821"/>
<dbReference type="RefSeq" id="WP_017841311.1">
    <property type="nucleotide sequence ID" value="NZ_CP035467.1"/>
</dbReference>
<dbReference type="Proteomes" id="UP000305881">
    <property type="component" value="Chromosome"/>
</dbReference>
<reference evidence="3" key="1">
    <citation type="journal article" date="2019" name="J. Bacteriol.">
        <title>A Mutagenic Screen Identifies a TonB-Dependent Receptor Required for the Lanthanide Metal Switch in the Type I Methanotroph 'Methylotuvimicrobium buryatense' 5GB1C.</title>
        <authorList>
            <person name="Groom J.D."/>
            <person name="Ford S.M."/>
            <person name="Pesesky M.W."/>
            <person name="Lidstrom M.E."/>
        </authorList>
    </citation>
    <scope>NUCLEOTIDE SEQUENCE [LARGE SCALE GENOMIC DNA]</scope>
    <source>
        <strain evidence="3">5GB1C</strain>
    </source>
</reference>
<evidence type="ECO:0008006" key="4">
    <source>
        <dbReference type="Google" id="ProtNLM"/>
    </source>
</evidence>
<accession>A0A4P9UIV6</accession>
<dbReference type="EMBL" id="CP035467">
    <property type="protein sequence ID" value="QCW80978.1"/>
    <property type="molecule type" value="Genomic_DNA"/>
</dbReference>
<name>A0A4P9UIV6_METBY</name>
<dbReference type="AlphaFoldDB" id="A0A4P9UIV6"/>
<evidence type="ECO:0000256" key="1">
    <source>
        <dbReference type="SAM" id="Phobius"/>
    </source>
</evidence>
<dbReference type="KEGG" id="mbur:EQU24_00930"/>
<keyword evidence="1" id="KW-0812">Transmembrane</keyword>
<sequence length="124" mass="14151">MPHLLFSLRGVPEDEAEEVRELLSEHSIDFYETSAGNWGISMPALWLNDQTQLQQAQILLHQYQKQRALSQRALYEQLKKEGKAPTLLGNLKHNSIRLLVYLAAIALVLYASVKLIFEFGFTVP</sequence>
<gene>
    <name evidence="2" type="ORF">EQU24_00930</name>
</gene>
<keyword evidence="1" id="KW-0472">Membrane</keyword>
<feature type="transmembrane region" description="Helical" evidence="1">
    <location>
        <begin position="98"/>
        <end position="117"/>
    </location>
</feature>
<protein>
    <recommendedName>
        <fullName evidence="4">DUF2007 domain-containing protein</fullName>
    </recommendedName>
</protein>
<dbReference type="Pfam" id="PF19661">
    <property type="entry name" value="DUF6164"/>
    <property type="match status" value="1"/>
</dbReference>
<proteinExistence type="predicted"/>